<accession>A0A7X5R0B3</accession>
<dbReference type="Pfam" id="PF00069">
    <property type="entry name" value="Pkinase"/>
    <property type="match status" value="1"/>
</dbReference>
<comment type="catalytic activity">
    <reaction evidence="8">
        <text>L-seryl-[protein] + ATP = O-phospho-L-seryl-[protein] + ADP + H(+)</text>
        <dbReference type="Rhea" id="RHEA:17989"/>
        <dbReference type="Rhea" id="RHEA-COMP:9863"/>
        <dbReference type="Rhea" id="RHEA-COMP:11604"/>
        <dbReference type="ChEBI" id="CHEBI:15378"/>
        <dbReference type="ChEBI" id="CHEBI:29999"/>
        <dbReference type="ChEBI" id="CHEBI:30616"/>
        <dbReference type="ChEBI" id="CHEBI:83421"/>
        <dbReference type="ChEBI" id="CHEBI:456216"/>
        <dbReference type="EC" id="2.7.11.1"/>
    </reaction>
</comment>
<gene>
    <name evidence="12" type="ORF">FHX76_000970</name>
</gene>
<dbReference type="Gene3D" id="3.30.10.20">
    <property type="match status" value="4"/>
</dbReference>
<evidence type="ECO:0000256" key="8">
    <source>
        <dbReference type="ARBA" id="ARBA00048679"/>
    </source>
</evidence>
<evidence type="ECO:0000256" key="1">
    <source>
        <dbReference type="ARBA" id="ARBA00012513"/>
    </source>
</evidence>
<keyword evidence="5 12" id="KW-0418">Kinase</keyword>
<dbReference type="CDD" id="cd06577">
    <property type="entry name" value="PASTA_pknB"/>
    <property type="match status" value="4"/>
</dbReference>
<feature type="domain" description="PASTA" evidence="11">
    <location>
        <begin position="574"/>
        <end position="644"/>
    </location>
</feature>
<dbReference type="InterPro" id="IPR011009">
    <property type="entry name" value="Kinase-like_dom_sf"/>
</dbReference>
<sequence>MSTASTDPLIGRLLDDRYVIRSRIARGGMATVYVATDKRLERRVAIKVMHGHLADDNAFKKRFDQEARSAARLAHPNVVNVFDQGQDSELAYLVMEYLPGITLRDLLKTQGALTPEQTLEISEAVLSGLSAAHSEHIVHRDMKPENILLADDGRIKLGDFGLARAASANTTTGQALLGTIAYLSPELVTKGIADERSDIYAFGIVMYEMITGVQPFTGEQPMQIAYQHANDDVPLPSLVSQNSSPELDALVRWATQRDPAKRPPDAKTLLDEVRHVRSGASFATTRMHTSILPQAEYPITGATTVIPNGTTIMPEAEQPVVAAPPVAGSIETVRHTAAKRRVRGTWTFFGIALLTVALVTGGWWFGGGPGSMVTVADVREQPVADATATLEDLTLTVAVEECSSLDIPIGNVTTVTPEPGTRVARDSGVTLCVSTGPRSLAVPPLVGTTLDEAKAAIDSAGFVFGEVLEERFDSEVPAGVLLAALDRDGNELPPELNEQSIINAIVSAGPLPYVNGLSVEDATKLITSSGLTYDSSLDIESYSSDVDKGKVLQLVGITEPMRKGDPIGLETSQGPELFAVPDVSGQTIREAIETLTAAGFAPTTKVVERVAGVDVWSIATVKSTNPAAGEKLEKGTTIELKSAD</sequence>
<dbReference type="PROSITE" id="PS50011">
    <property type="entry name" value="PROTEIN_KINASE_DOM"/>
    <property type="match status" value="1"/>
</dbReference>
<evidence type="ECO:0000259" key="11">
    <source>
        <dbReference type="PROSITE" id="PS51178"/>
    </source>
</evidence>
<evidence type="ECO:0000313" key="12">
    <source>
        <dbReference type="EMBL" id="NIH53102.1"/>
    </source>
</evidence>
<dbReference type="Proteomes" id="UP000541033">
    <property type="component" value="Unassembled WGS sequence"/>
</dbReference>
<dbReference type="InterPro" id="IPR005543">
    <property type="entry name" value="PASTA_dom"/>
</dbReference>
<dbReference type="PANTHER" id="PTHR43289:SF34">
    <property type="entry name" value="SERINE_THREONINE-PROTEIN KINASE YBDM-RELATED"/>
    <property type="match status" value="1"/>
</dbReference>
<organism evidence="12 13">
    <name type="scientific">Lysinibacter cavernae</name>
    <dbReference type="NCBI Taxonomy" id="1640652"/>
    <lineage>
        <taxon>Bacteria</taxon>
        <taxon>Bacillati</taxon>
        <taxon>Actinomycetota</taxon>
        <taxon>Actinomycetes</taxon>
        <taxon>Micrococcales</taxon>
        <taxon>Microbacteriaceae</taxon>
        <taxon>Lysinibacter</taxon>
    </lineage>
</organism>
<evidence type="ECO:0000256" key="2">
    <source>
        <dbReference type="ARBA" id="ARBA00022527"/>
    </source>
</evidence>
<keyword evidence="3 12" id="KW-0808">Transferase</keyword>
<dbReference type="Gene3D" id="1.10.510.10">
    <property type="entry name" value="Transferase(Phosphotransferase) domain 1"/>
    <property type="match status" value="1"/>
</dbReference>
<dbReference type="SMART" id="SM00740">
    <property type="entry name" value="PASTA"/>
    <property type="match status" value="4"/>
</dbReference>
<reference evidence="12 13" key="1">
    <citation type="submission" date="2020-02" db="EMBL/GenBank/DDBJ databases">
        <title>Sequencing the genomes of 1000 actinobacteria strains.</title>
        <authorList>
            <person name="Klenk H.-P."/>
        </authorList>
    </citation>
    <scope>NUCLEOTIDE SEQUENCE [LARGE SCALE GENOMIC DNA]</scope>
    <source>
        <strain evidence="12 13">DSM 27960</strain>
    </source>
</reference>
<dbReference type="Gene3D" id="3.30.200.20">
    <property type="entry name" value="Phosphorylase Kinase, domain 1"/>
    <property type="match status" value="1"/>
</dbReference>
<dbReference type="PANTHER" id="PTHR43289">
    <property type="entry name" value="MITOGEN-ACTIVATED PROTEIN KINASE KINASE KINASE 20-RELATED"/>
    <property type="match status" value="1"/>
</dbReference>
<comment type="catalytic activity">
    <reaction evidence="7">
        <text>L-threonyl-[protein] + ATP = O-phospho-L-threonyl-[protein] + ADP + H(+)</text>
        <dbReference type="Rhea" id="RHEA:46608"/>
        <dbReference type="Rhea" id="RHEA-COMP:11060"/>
        <dbReference type="Rhea" id="RHEA-COMP:11605"/>
        <dbReference type="ChEBI" id="CHEBI:15378"/>
        <dbReference type="ChEBI" id="CHEBI:30013"/>
        <dbReference type="ChEBI" id="CHEBI:30616"/>
        <dbReference type="ChEBI" id="CHEBI:61977"/>
        <dbReference type="ChEBI" id="CHEBI:456216"/>
        <dbReference type="EC" id="2.7.11.1"/>
    </reaction>
</comment>
<dbReference type="SUPFAM" id="SSF56112">
    <property type="entry name" value="Protein kinase-like (PK-like)"/>
    <property type="match status" value="1"/>
</dbReference>
<evidence type="ECO:0000313" key="13">
    <source>
        <dbReference type="Proteomes" id="UP000541033"/>
    </source>
</evidence>
<dbReference type="InterPro" id="IPR008271">
    <property type="entry name" value="Ser/Thr_kinase_AS"/>
</dbReference>
<feature type="domain" description="PASTA" evidence="11">
    <location>
        <begin position="368"/>
        <end position="435"/>
    </location>
</feature>
<dbReference type="GO" id="GO:0005524">
    <property type="term" value="F:ATP binding"/>
    <property type="evidence" value="ECO:0007669"/>
    <property type="project" value="UniProtKB-KW"/>
</dbReference>
<evidence type="ECO:0000256" key="4">
    <source>
        <dbReference type="ARBA" id="ARBA00022741"/>
    </source>
</evidence>
<dbReference type="InterPro" id="IPR000719">
    <property type="entry name" value="Prot_kinase_dom"/>
</dbReference>
<comment type="caution">
    <text evidence="12">The sequence shown here is derived from an EMBL/GenBank/DDBJ whole genome shotgun (WGS) entry which is preliminary data.</text>
</comment>
<evidence type="ECO:0000256" key="3">
    <source>
        <dbReference type="ARBA" id="ARBA00022679"/>
    </source>
</evidence>
<dbReference type="SMART" id="SM00220">
    <property type="entry name" value="S_TKc"/>
    <property type="match status" value="1"/>
</dbReference>
<dbReference type="RefSeq" id="WP_167148435.1">
    <property type="nucleotide sequence ID" value="NZ_JAAMOX010000001.1"/>
</dbReference>
<keyword evidence="6" id="KW-0067">ATP-binding</keyword>
<keyword evidence="9" id="KW-0472">Membrane</keyword>
<protein>
    <recommendedName>
        <fullName evidence="1">non-specific serine/threonine protein kinase</fullName>
        <ecNumber evidence="1">2.7.11.1</ecNumber>
    </recommendedName>
</protein>
<dbReference type="EC" id="2.7.11.1" evidence="1"/>
<evidence type="ECO:0000256" key="5">
    <source>
        <dbReference type="ARBA" id="ARBA00022777"/>
    </source>
</evidence>
<evidence type="ECO:0000256" key="6">
    <source>
        <dbReference type="ARBA" id="ARBA00022840"/>
    </source>
</evidence>
<dbReference type="NCBIfam" id="NF033483">
    <property type="entry name" value="PknB_PASTA_kin"/>
    <property type="match status" value="1"/>
</dbReference>
<feature type="domain" description="Protein kinase" evidence="10">
    <location>
        <begin position="18"/>
        <end position="278"/>
    </location>
</feature>
<dbReference type="FunFam" id="3.30.200.20:FF:000035">
    <property type="entry name" value="Serine/threonine protein kinase Stk1"/>
    <property type="match status" value="1"/>
</dbReference>
<evidence type="ECO:0000259" key="10">
    <source>
        <dbReference type="PROSITE" id="PS50011"/>
    </source>
</evidence>
<keyword evidence="13" id="KW-1185">Reference proteome</keyword>
<feature type="transmembrane region" description="Helical" evidence="9">
    <location>
        <begin position="344"/>
        <end position="365"/>
    </location>
</feature>
<dbReference type="CDD" id="cd14014">
    <property type="entry name" value="STKc_PknB_like"/>
    <property type="match status" value="1"/>
</dbReference>
<dbReference type="AlphaFoldDB" id="A0A7X5R0B3"/>
<keyword evidence="4" id="KW-0547">Nucleotide-binding</keyword>
<dbReference type="GO" id="GO:0004674">
    <property type="term" value="F:protein serine/threonine kinase activity"/>
    <property type="evidence" value="ECO:0007669"/>
    <property type="project" value="UniProtKB-KW"/>
</dbReference>
<keyword evidence="9" id="KW-0812">Transmembrane</keyword>
<evidence type="ECO:0000256" key="7">
    <source>
        <dbReference type="ARBA" id="ARBA00047899"/>
    </source>
</evidence>
<keyword evidence="9" id="KW-1133">Transmembrane helix</keyword>
<keyword evidence="2" id="KW-0723">Serine/threonine-protein kinase</keyword>
<dbReference type="PROSITE" id="PS00108">
    <property type="entry name" value="PROTEIN_KINASE_ST"/>
    <property type="match status" value="1"/>
</dbReference>
<evidence type="ECO:0000256" key="9">
    <source>
        <dbReference type="SAM" id="Phobius"/>
    </source>
</evidence>
<dbReference type="EMBL" id="JAAMOX010000001">
    <property type="protein sequence ID" value="NIH53102.1"/>
    <property type="molecule type" value="Genomic_DNA"/>
</dbReference>
<dbReference type="FunFam" id="1.10.510.10:FF:000021">
    <property type="entry name" value="Serine/threonine protein kinase"/>
    <property type="match status" value="1"/>
</dbReference>
<dbReference type="GO" id="GO:0045717">
    <property type="term" value="P:negative regulation of fatty acid biosynthetic process"/>
    <property type="evidence" value="ECO:0007669"/>
    <property type="project" value="UniProtKB-ARBA"/>
</dbReference>
<dbReference type="Pfam" id="PF03793">
    <property type="entry name" value="PASTA"/>
    <property type="match status" value="2"/>
</dbReference>
<dbReference type="PROSITE" id="PS51178">
    <property type="entry name" value="PASTA"/>
    <property type="match status" value="2"/>
</dbReference>
<proteinExistence type="predicted"/>
<name>A0A7X5R0B3_9MICO</name>